<dbReference type="Pfam" id="PF14156">
    <property type="entry name" value="AbbA_antirepres"/>
    <property type="match status" value="1"/>
</dbReference>
<dbReference type="Proteomes" id="UP000194551">
    <property type="component" value="Unassembled WGS sequence"/>
</dbReference>
<dbReference type="AlphaFoldDB" id="A0A9X6KCB4"/>
<reference evidence="1 2" key="1">
    <citation type="submission" date="2016-10" db="EMBL/GenBank/DDBJ databases">
        <title>Comparative genomics of Bacillus thuringiensis reveals a path to pathogens against multiple invertebrate hosts.</title>
        <authorList>
            <person name="Zheng J."/>
            <person name="Gao Q."/>
            <person name="Liu H."/>
            <person name="Peng D."/>
            <person name="Ruan L."/>
            <person name="Sun M."/>
        </authorList>
    </citation>
    <scope>NUCLEOTIDE SEQUENCE [LARGE SCALE GENOMIC DNA]</scope>
    <source>
        <strain evidence="1">HD5</strain>
    </source>
</reference>
<gene>
    <name evidence="1" type="ORF">BK774_18205</name>
</gene>
<dbReference type="InterPro" id="IPR025446">
    <property type="entry name" value="Antirep_AbbA"/>
</dbReference>
<evidence type="ECO:0000313" key="2">
    <source>
        <dbReference type="Proteomes" id="UP000194551"/>
    </source>
</evidence>
<proteinExistence type="predicted"/>
<organism evidence="1 2">
    <name type="scientific">Bacillus thuringiensis</name>
    <dbReference type="NCBI Taxonomy" id="1428"/>
    <lineage>
        <taxon>Bacteria</taxon>
        <taxon>Bacillati</taxon>
        <taxon>Bacillota</taxon>
        <taxon>Bacilli</taxon>
        <taxon>Bacillales</taxon>
        <taxon>Bacillaceae</taxon>
        <taxon>Bacillus</taxon>
        <taxon>Bacillus cereus group</taxon>
    </lineage>
</organism>
<dbReference type="EMBL" id="NFEM01000082">
    <property type="protein sequence ID" value="OUA01839.1"/>
    <property type="molecule type" value="Genomic_DNA"/>
</dbReference>
<dbReference type="Gene3D" id="1.10.287.3030">
    <property type="match status" value="1"/>
</dbReference>
<comment type="caution">
    <text evidence="1">The sequence shown here is derived from an EMBL/GenBank/DDBJ whole genome shotgun (WGS) entry which is preliminary data.</text>
</comment>
<accession>A0A9X6KCB4</accession>
<sequence length="46" mass="5516">MLFQQNYASEILAVELTDIENGLKQTDVMQYKKITRLFYRLKNKGY</sequence>
<name>A0A9X6KCB4_BACTU</name>
<protein>
    <submittedName>
        <fullName evidence="1">Recombinase XerD</fullName>
    </submittedName>
</protein>
<evidence type="ECO:0000313" key="1">
    <source>
        <dbReference type="EMBL" id="OUA01839.1"/>
    </source>
</evidence>